<accession>A0A2X0LQ61</accession>
<dbReference type="AlphaFoldDB" id="A0A2X0LQ61"/>
<evidence type="ECO:0000313" key="2">
    <source>
        <dbReference type="EMBL" id="SGY13656.1"/>
    </source>
</evidence>
<sequence length="120" mass="12903">MDEADLSFLQLWGDKGSTSEGNITVTGHPAPVVLATIPISWLTSSEPTLDWRRVREIVQMSVVQPGYLCNEASEPIDMSTTPQPGAYLFVPLAPPSTSDPSANESTVCRRSSAAASRKAR</sequence>
<reference evidence="2 3" key="1">
    <citation type="submission" date="2016-11" db="EMBL/GenBank/DDBJ databases">
        <authorList>
            <person name="Jaros S."/>
            <person name="Januszkiewicz K."/>
            <person name="Wedrychowicz H."/>
        </authorList>
    </citation>
    <scope>NUCLEOTIDE SEQUENCE [LARGE SCALE GENOMIC DNA]</scope>
</reference>
<keyword evidence="3" id="KW-1185">Reference proteome</keyword>
<dbReference type="Proteomes" id="UP000249464">
    <property type="component" value="Unassembled WGS sequence"/>
</dbReference>
<dbReference type="EMBL" id="FQNC01000012">
    <property type="protein sequence ID" value="SGY13656.1"/>
    <property type="molecule type" value="Genomic_DNA"/>
</dbReference>
<proteinExistence type="predicted"/>
<evidence type="ECO:0000256" key="1">
    <source>
        <dbReference type="SAM" id="MobiDB-lite"/>
    </source>
</evidence>
<name>A0A2X0LQ61_9BASI</name>
<gene>
    <name evidence="2" type="primary">BQ5605_C010g05933</name>
    <name evidence="2" type="ORF">BQ5605_C010G05933</name>
</gene>
<feature type="compositionally biased region" description="Low complexity" evidence="1">
    <location>
        <begin position="109"/>
        <end position="120"/>
    </location>
</feature>
<feature type="region of interest" description="Disordered" evidence="1">
    <location>
        <begin position="91"/>
        <end position="120"/>
    </location>
</feature>
<evidence type="ECO:0000313" key="3">
    <source>
        <dbReference type="Proteomes" id="UP000249464"/>
    </source>
</evidence>
<organism evidence="2 3">
    <name type="scientific">Microbotryum silenes-dioicae</name>
    <dbReference type="NCBI Taxonomy" id="796604"/>
    <lineage>
        <taxon>Eukaryota</taxon>
        <taxon>Fungi</taxon>
        <taxon>Dikarya</taxon>
        <taxon>Basidiomycota</taxon>
        <taxon>Pucciniomycotina</taxon>
        <taxon>Microbotryomycetes</taxon>
        <taxon>Microbotryales</taxon>
        <taxon>Microbotryaceae</taxon>
        <taxon>Microbotryum</taxon>
    </lineage>
</organism>
<feature type="compositionally biased region" description="Polar residues" evidence="1">
    <location>
        <begin position="95"/>
        <end position="108"/>
    </location>
</feature>
<protein>
    <submittedName>
        <fullName evidence="2">BQ5605_C010g05933 protein</fullName>
    </submittedName>
</protein>